<protein>
    <submittedName>
        <fullName evidence="2">Uncharacterized protein</fullName>
    </submittedName>
</protein>
<dbReference type="Proteomes" id="UP001226691">
    <property type="component" value="Unassembled WGS sequence"/>
</dbReference>
<accession>A0ABU0TV40</accession>
<dbReference type="RefSeq" id="WP_307483192.1">
    <property type="nucleotide sequence ID" value="NZ_JAUTBF010000001.1"/>
</dbReference>
<evidence type="ECO:0000313" key="3">
    <source>
        <dbReference type="Proteomes" id="UP001226691"/>
    </source>
</evidence>
<dbReference type="EMBL" id="JAUTBF010000001">
    <property type="protein sequence ID" value="MDQ1123526.1"/>
    <property type="molecule type" value="Genomic_DNA"/>
</dbReference>
<keyword evidence="1" id="KW-0812">Transmembrane</keyword>
<evidence type="ECO:0000256" key="1">
    <source>
        <dbReference type="SAM" id="Phobius"/>
    </source>
</evidence>
<comment type="caution">
    <text evidence="2">The sequence shown here is derived from an EMBL/GenBank/DDBJ whole genome shotgun (WGS) entry which is preliminary data.</text>
</comment>
<evidence type="ECO:0000313" key="2">
    <source>
        <dbReference type="EMBL" id="MDQ1123526.1"/>
    </source>
</evidence>
<sequence>MDTASMIMGAAIASVAWIGFYPWAKLRRLRELEAQIAPSGTASAQD</sequence>
<keyword evidence="1" id="KW-1133">Transmembrane helix</keyword>
<name>A0ABU0TV40_MICTR</name>
<keyword evidence="3" id="KW-1185">Reference proteome</keyword>
<reference evidence="2 3" key="1">
    <citation type="submission" date="2023-07" db="EMBL/GenBank/DDBJ databases">
        <title>Functional and genomic diversity of the sorghum phyllosphere microbiome.</title>
        <authorList>
            <person name="Shade A."/>
        </authorList>
    </citation>
    <scope>NUCLEOTIDE SEQUENCE [LARGE SCALE GENOMIC DNA]</scope>
    <source>
        <strain evidence="2 3">SORGH_AS_1207</strain>
    </source>
</reference>
<feature type="transmembrane region" description="Helical" evidence="1">
    <location>
        <begin position="6"/>
        <end position="24"/>
    </location>
</feature>
<gene>
    <name evidence="2" type="ORF">QE412_002099</name>
</gene>
<keyword evidence="1" id="KW-0472">Membrane</keyword>
<organism evidence="2 3">
    <name type="scientific">Microbacterium trichothecenolyticum</name>
    <name type="common">Aureobacterium trichothecenolyticum</name>
    <dbReference type="NCBI Taxonomy" id="69370"/>
    <lineage>
        <taxon>Bacteria</taxon>
        <taxon>Bacillati</taxon>
        <taxon>Actinomycetota</taxon>
        <taxon>Actinomycetes</taxon>
        <taxon>Micrococcales</taxon>
        <taxon>Microbacteriaceae</taxon>
        <taxon>Microbacterium</taxon>
    </lineage>
</organism>
<proteinExistence type="predicted"/>